<dbReference type="Proteomes" id="UP000239872">
    <property type="component" value="Unassembled WGS sequence"/>
</dbReference>
<feature type="domain" description="Schlafen AlbA-2" evidence="1">
    <location>
        <begin position="46"/>
        <end position="146"/>
    </location>
</feature>
<dbReference type="Pfam" id="PF04326">
    <property type="entry name" value="SLFN_AlbA_2"/>
    <property type="match status" value="1"/>
</dbReference>
<evidence type="ECO:0000313" key="2">
    <source>
        <dbReference type="EMBL" id="PQJ10947.1"/>
    </source>
</evidence>
<proteinExistence type="predicted"/>
<dbReference type="OrthoDB" id="9768354at2"/>
<dbReference type="EMBL" id="PPSL01000003">
    <property type="protein sequence ID" value="PQJ10947.1"/>
    <property type="molecule type" value="Genomic_DNA"/>
</dbReference>
<evidence type="ECO:0000313" key="3">
    <source>
        <dbReference type="Proteomes" id="UP000239872"/>
    </source>
</evidence>
<dbReference type="InterPro" id="IPR038461">
    <property type="entry name" value="Schlafen_AlbA_2_dom_sf"/>
</dbReference>
<keyword evidence="3" id="KW-1185">Reference proteome</keyword>
<accession>A0A2S7SWG0</accession>
<gene>
    <name evidence="2" type="ORF">CJD36_013330</name>
</gene>
<comment type="caution">
    <text evidence="2">The sequence shown here is derived from an EMBL/GenBank/DDBJ whole genome shotgun (WGS) entry which is preliminary data.</text>
</comment>
<reference evidence="2 3" key="1">
    <citation type="submission" date="2018-01" db="EMBL/GenBank/DDBJ databases">
        <title>A novel member of the phylum Bacteroidetes isolated from glacier ice.</title>
        <authorList>
            <person name="Liu Q."/>
            <person name="Xin Y.-H."/>
        </authorList>
    </citation>
    <scope>NUCLEOTIDE SEQUENCE [LARGE SCALE GENOMIC DNA]</scope>
    <source>
        <strain evidence="2 3">RB1R16</strain>
    </source>
</reference>
<sequence>MKIINDILQHIAYSIANDEYVWTDQEKVAIKDNSHIAGEWSDLFISVNAFLNTNGGAIIIGIKDDEDNNKFIFNGFDARNESKLRTLVAEFTDVDGNPRDISDYIRFDVVSFLSGEVVVVYIDPLPDDSKYLYYKGNAYQRLVSGDSKIPGLKATTTDDQILTEAFIEDEVVVATEPEVIEENAIAEEEVQEEQEAVKPAFQQLYSAELITIFGSDYISLEPDLKQMLAYIYERNMDMGANKYPNADEISDRLWALKGGIGSAVEVDMHKKKVKKTLFLMEKNDMIIRIKATYRLNMGYEVVKNLFN</sequence>
<dbReference type="AlphaFoldDB" id="A0A2S7SWG0"/>
<organism evidence="2 3">
    <name type="scientific">Flavipsychrobacter stenotrophus</name>
    <dbReference type="NCBI Taxonomy" id="2077091"/>
    <lineage>
        <taxon>Bacteria</taxon>
        <taxon>Pseudomonadati</taxon>
        <taxon>Bacteroidota</taxon>
        <taxon>Chitinophagia</taxon>
        <taxon>Chitinophagales</taxon>
        <taxon>Chitinophagaceae</taxon>
        <taxon>Flavipsychrobacter</taxon>
    </lineage>
</organism>
<evidence type="ECO:0000259" key="1">
    <source>
        <dbReference type="Pfam" id="PF04326"/>
    </source>
</evidence>
<dbReference type="Gene3D" id="3.30.950.30">
    <property type="entry name" value="Schlafen, AAA domain"/>
    <property type="match status" value="1"/>
</dbReference>
<dbReference type="RefSeq" id="WP_105039674.1">
    <property type="nucleotide sequence ID" value="NZ_PPSL01000003.1"/>
</dbReference>
<name>A0A2S7SWG0_9BACT</name>
<protein>
    <recommendedName>
        <fullName evidence="1">Schlafen AlbA-2 domain-containing protein</fullName>
    </recommendedName>
</protein>
<dbReference type="InterPro" id="IPR007421">
    <property type="entry name" value="Schlafen_AlbA_2_dom"/>
</dbReference>